<name>A0A2K3KQU5_TRIPR</name>
<reference evidence="1 2" key="2">
    <citation type="journal article" date="2017" name="Front. Plant Sci.">
        <title>Gene Classification and Mining of Molecular Markers Useful in Red Clover (Trifolium pratense) Breeding.</title>
        <authorList>
            <person name="Istvanek J."/>
            <person name="Dluhosova J."/>
            <person name="Dluhos P."/>
            <person name="Patkova L."/>
            <person name="Nedelnik J."/>
            <person name="Repkova J."/>
        </authorList>
    </citation>
    <scope>NUCLEOTIDE SEQUENCE [LARGE SCALE GENOMIC DNA]</scope>
    <source>
        <strain evidence="2">cv. Tatra</strain>
        <tissue evidence="1">Young leaves</tissue>
    </source>
</reference>
<dbReference type="Proteomes" id="UP000236291">
    <property type="component" value="Unassembled WGS sequence"/>
</dbReference>
<organism evidence="1 2">
    <name type="scientific">Trifolium pratense</name>
    <name type="common">Red clover</name>
    <dbReference type="NCBI Taxonomy" id="57577"/>
    <lineage>
        <taxon>Eukaryota</taxon>
        <taxon>Viridiplantae</taxon>
        <taxon>Streptophyta</taxon>
        <taxon>Embryophyta</taxon>
        <taxon>Tracheophyta</taxon>
        <taxon>Spermatophyta</taxon>
        <taxon>Magnoliopsida</taxon>
        <taxon>eudicotyledons</taxon>
        <taxon>Gunneridae</taxon>
        <taxon>Pentapetalae</taxon>
        <taxon>rosids</taxon>
        <taxon>fabids</taxon>
        <taxon>Fabales</taxon>
        <taxon>Fabaceae</taxon>
        <taxon>Papilionoideae</taxon>
        <taxon>50 kb inversion clade</taxon>
        <taxon>NPAAA clade</taxon>
        <taxon>Hologalegina</taxon>
        <taxon>IRL clade</taxon>
        <taxon>Trifolieae</taxon>
        <taxon>Trifolium</taxon>
    </lineage>
</organism>
<reference evidence="1 2" key="1">
    <citation type="journal article" date="2014" name="Am. J. Bot.">
        <title>Genome assembly and annotation for red clover (Trifolium pratense; Fabaceae).</title>
        <authorList>
            <person name="Istvanek J."/>
            <person name="Jaros M."/>
            <person name="Krenek A."/>
            <person name="Repkova J."/>
        </authorList>
    </citation>
    <scope>NUCLEOTIDE SEQUENCE [LARGE SCALE GENOMIC DNA]</scope>
    <source>
        <strain evidence="2">cv. Tatra</strain>
        <tissue evidence="1">Young leaves</tissue>
    </source>
</reference>
<accession>A0A2K3KQU5</accession>
<protein>
    <submittedName>
        <fullName evidence="1">Uncharacterized protein</fullName>
    </submittedName>
</protein>
<sequence>GRVVMARGTHYLKGNQEIITAYILQLSLSLYT</sequence>
<feature type="non-terminal residue" evidence="1">
    <location>
        <position position="1"/>
    </location>
</feature>
<evidence type="ECO:0000313" key="1">
    <source>
        <dbReference type="EMBL" id="PNX68665.1"/>
    </source>
</evidence>
<gene>
    <name evidence="1" type="ORF">L195_g064083</name>
</gene>
<dbReference type="EMBL" id="ASHM01232084">
    <property type="protein sequence ID" value="PNX68665.1"/>
    <property type="molecule type" value="Genomic_DNA"/>
</dbReference>
<proteinExistence type="predicted"/>
<dbReference type="AlphaFoldDB" id="A0A2K3KQU5"/>
<comment type="caution">
    <text evidence="1">The sequence shown here is derived from an EMBL/GenBank/DDBJ whole genome shotgun (WGS) entry which is preliminary data.</text>
</comment>
<evidence type="ECO:0000313" key="2">
    <source>
        <dbReference type="Proteomes" id="UP000236291"/>
    </source>
</evidence>